<gene>
    <name evidence="4" type="ORF">LR394_02760</name>
</gene>
<feature type="domain" description="DUF4352" evidence="3">
    <location>
        <begin position="160"/>
        <end position="282"/>
    </location>
</feature>
<evidence type="ECO:0000313" key="4">
    <source>
        <dbReference type="EMBL" id="MCD5309802.1"/>
    </source>
</evidence>
<keyword evidence="5" id="KW-1185">Reference proteome</keyword>
<dbReference type="AlphaFoldDB" id="A0A9X1N7J3"/>
<evidence type="ECO:0000256" key="1">
    <source>
        <dbReference type="ARBA" id="ARBA00022729"/>
    </source>
</evidence>
<sequence length="288" mass="30247">MVSQLVGTAGGWRMSNQQQSGQWGPPQGAHDQQGAPQQWVPQQAPPVQGQWGPPQSPPAQGQWGPPQGPPQGQQYWGPPPKRRRRRGWLLAGAAVLVVIVGVSVANEPVEDDAGTASAAGNPSEAAVDKKAGADRKAEEGAKAGVEKVGGSGAADTSAPGIGDPVRDGKFEFTVTKVRKGVKKVGGEFLSVEAQGQFVLINITVENVGDEPRAFSSMAQTLYDAKDREFSADDTASLYLDDSNSFYTEINPGNQVKGVVAFDLPKGVAPARLELHDSLFSGGVDVELN</sequence>
<dbReference type="InterPro" id="IPR029051">
    <property type="entry name" value="DUF4352"/>
</dbReference>
<dbReference type="SUPFAM" id="SSF81995">
    <property type="entry name" value="beta-sandwich domain of Sec23/24"/>
    <property type="match status" value="1"/>
</dbReference>
<dbReference type="Gene3D" id="2.60.40.1240">
    <property type="match status" value="1"/>
</dbReference>
<organism evidence="4 5">
    <name type="scientific">Kineosporia babensis</name>
    <dbReference type="NCBI Taxonomy" id="499548"/>
    <lineage>
        <taxon>Bacteria</taxon>
        <taxon>Bacillati</taxon>
        <taxon>Actinomycetota</taxon>
        <taxon>Actinomycetes</taxon>
        <taxon>Kineosporiales</taxon>
        <taxon>Kineosporiaceae</taxon>
        <taxon>Kineosporia</taxon>
    </lineage>
</organism>
<reference evidence="4" key="1">
    <citation type="submission" date="2021-11" db="EMBL/GenBank/DDBJ databases">
        <title>Streptomyces corallinus and Kineosporia corallina sp. nov., two new coral-derived marine actinobacteria.</title>
        <authorList>
            <person name="Buangrab K."/>
            <person name="Sutthacheep M."/>
            <person name="Yeemin T."/>
            <person name="Harunari E."/>
            <person name="Igarashi Y."/>
            <person name="Sripreechasak P."/>
            <person name="Kanchanasin P."/>
            <person name="Tanasupawat S."/>
            <person name="Phongsopitanun W."/>
        </authorList>
    </citation>
    <scope>NUCLEOTIDE SEQUENCE</scope>
    <source>
        <strain evidence="4">JCM 31032</strain>
    </source>
</reference>
<dbReference type="RefSeq" id="WP_231438720.1">
    <property type="nucleotide sequence ID" value="NZ_JAJOMB010000001.1"/>
</dbReference>
<evidence type="ECO:0000256" key="2">
    <source>
        <dbReference type="SAM" id="MobiDB-lite"/>
    </source>
</evidence>
<keyword evidence="1" id="KW-0732">Signal</keyword>
<evidence type="ECO:0000313" key="5">
    <source>
        <dbReference type="Proteomes" id="UP001138997"/>
    </source>
</evidence>
<feature type="region of interest" description="Disordered" evidence="2">
    <location>
        <begin position="1"/>
        <end position="82"/>
    </location>
</feature>
<dbReference type="EMBL" id="JAJOMB010000001">
    <property type="protein sequence ID" value="MCD5309802.1"/>
    <property type="molecule type" value="Genomic_DNA"/>
</dbReference>
<feature type="region of interest" description="Disordered" evidence="2">
    <location>
        <begin position="111"/>
        <end position="165"/>
    </location>
</feature>
<dbReference type="Proteomes" id="UP001138997">
    <property type="component" value="Unassembled WGS sequence"/>
</dbReference>
<name>A0A9X1N7J3_9ACTN</name>
<proteinExistence type="predicted"/>
<protein>
    <submittedName>
        <fullName evidence="4">DUF4352 domain-containing protein</fullName>
    </submittedName>
</protein>
<evidence type="ECO:0000259" key="3">
    <source>
        <dbReference type="Pfam" id="PF11611"/>
    </source>
</evidence>
<dbReference type="Pfam" id="PF11611">
    <property type="entry name" value="DUF4352"/>
    <property type="match status" value="1"/>
</dbReference>
<feature type="compositionally biased region" description="Low complexity" evidence="2">
    <location>
        <begin position="17"/>
        <end position="76"/>
    </location>
</feature>
<accession>A0A9X1N7J3</accession>
<comment type="caution">
    <text evidence="4">The sequence shown here is derived from an EMBL/GenBank/DDBJ whole genome shotgun (WGS) entry which is preliminary data.</text>
</comment>
<feature type="compositionally biased region" description="Basic and acidic residues" evidence="2">
    <location>
        <begin position="126"/>
        <end position="145"/>
    </location>
</feature>
<dbReference type="InterPro" id="IPR029050">
    <property type="entry name" value="Immunoprotect_excell_Ig-like"/>
</dbReference>